<dbReference type="Proteomes" id="UP000609121">
    <property type="component" value="Unassembled WGS sequence"/>
</dbReference>
<keyword evidence="6" id="KW-0472">Membrane</keyword>
<comment type="subcellular location">
    <subcellularLocation>
        <location evidence="1">Cell outer membrane</location>
    </subcellularLocation>
</comment>
<evidence type="ECO:0000313" key="10">
    <source>
        <dbReference type="EMBL" id="MBE3639105.1"/>
    </source>
</evidence>
<dbReference type="GO" id="GO:0015288">
    <property type="term" value="F:porin activity"/>
    <property type="evidence" value="ECO:0007669"/>
    <property type="project" value="TreeGrafter"/>
</dbReference>
<dbReference type="GO" id="GO:0015562">
    <property type="term" value="F:efflux transmembrane transporter activity"/>
    <property type="evidence" value="ECO:0007669"/>
    <property type="project" value="InterPro"/>
</dbReference>
<name>A0A8J7CI37_9RHOB</name>
<dbReference type="SUPFAM" id="SSF56954">
    <property type="entry name" value="Outer membrane efflux proteins (OEP)"/>
    <property type="match status" value="1"/>
</dbReference>
<dbReference type="EMBL" id="JACVXA010000039">
    <property type="protein sequence ID" value="MBE3639105.1"/>
    <property type="molecule type" value="Genomic_DNA"/>
</dbReference>
<dbReference type="PANTHER" id="PTHR30026:SF22">
    <property type="entry name" value="OUTER MEMBRANE EFFLUX PROTEIN"/>
    <property type="match status" value="1"/>
</dbReference>
<dbReference type="InterPro" id="IPR051906">
    <property type="entry name" value="TolC-like"/>
</dbReference>
<organism evidence="10 11">
    <name type="scientific">Mangrovicoccus algicola</name>
    <dbReference type="NCBI Taxonomy" id="2771008"/>
    <lineage>
        <taxon>Bacteria</taxon>
        <taxon>Pseudomonadati</taxon>
        <taxon>Pseudomonadota</taxon>
        <taxon>Alphaproteobacteria</taxon>
        <taxon>Rhodobacterales</taxon>
        <taxon>Paracoccaceae</taxon>
        <taxon>Mangrovicoccus</taxon>
    </lineage>
</organism>
<dbReference type="AlphaFoldDB" id="A0A8J7CI37"/>
<keyword evidence="9" id="KW-0732">Signal</keyword>
<proteinExistence type="inferred from homology"/>
<gene>
    <name evidence="10" type="ORF">ICN82_12930</name>
</gene>
<accession>A0A8J7CI37</accession>
<reference evidence="10" key="1">
    <citation type="submission" date="2020-09" db="EMBL/GenBank/DDBJ databases">
        <title>A novel bacterium of genus Mangrovicoccus, isolated from South China Sea.</title>
        <authorList>
            <person name="Huang H."/>
            <person name="Mo K."/>
            <person name="Hu Y."/>
        </authorList>
    </citation>
    <scope>NUCLEOTIDE SEQUENCE</scope>
    <source>
        <strain evidence="10">HB182678</strain>
    </source>
</reference>
<evidence type="ECO:0000256" key="7">
    <source>
        <dbReference type="ARBA" id="ARBA00023237"/>
    </source>
</evidence>
<evidence type="ECO:0000256" key="2">
    <source>
        <dbReference type="ARBA" id="ARBA00007613"/>
    </source>
</evidence>
<keyword evidence="7" id="KW-0998">Cell outer membrane</keyword>
<evidence type="ECO:0000256" key="6">
    <source>
        <dbReference type="ARBA" id="ARBA00023136"/>
    </source>
</evidence>
<keyword evidence="11" id="KW-1185">Reference proteome</keyword>
<sequence>MRKIKTTLWACAAIVAAAGASAETLTDTLVSAYNNSNLLEQSRAVLRASDEDVAIAVSALRPIFAYSASRAYSWDLDTDVIQTTTGPQREDDTSITNTLELTAQMSLYEFGRNRLGVEAAKEAVLAARQALLAQEQDVLFAAVQAYTQVRQAQAFVDLRRNNVRVLEEELRAANDRFDVGEVTRTDVAQAEAYLAEAQASLVAANGDLEIAREAFRLAVGRYPGDLAPPPSFSSRPSSLETARDVAVRTHPSIRQQQFLVSAQEVNVDIAQRQVLPSLRATGSAGYSDSVSSSNDGSLEPVASLGIEFGGPIYQGGQINALYRRAVTVLEQNRASLLQTTLNVQERVGYAWANFQVAIASLEATERQIEASQVAFEGTREEATLGARTTLDVLNAEQDLLDARGSRIEALTVEQDAYYFLLSTMGQLTAKDLGLDVVAYDENAYYDNVRAAPSVFTSEQGVKLDKVLRALGK</sequence>
<keyword evidence="3" id="KW-0813">Transport</keyword>
<keyword evidence="5" id="KW-0812">Transmembrane</keyword>
<keyword evidence="4" id="KW-1134">Transmembrane beta strand</keyword>
<feature type="chain" id="PRO_5035320941" evidence="9">
    <location>
        <begin position="23"/>
        <end position="472"/>
    </location>
</feature>
<evidence type="ECO:0000256" key="8">
    <source>
        <dbReference type="SAM" id="Coils"/>
    </source>
</evidence>
<feature type="signal peptide" evidence="9">
    <location>
        <begin position="1"/>
        <end position="22"/>
    </location>
</feature>
<evidence type="ECO:0000256" key="3">
    <source>
        <dbReference type="ARBA" id="ARBA00022448"/>
    </source>
</evidence>
<evidence type="ECO:0000256" key="1">
    <source>
        <dbReference type="ARBA" id="ARBA00004442"/>
    </source>
</evidence>
<dbReference type="Pfam" id="PF02321">
    <property type="entry name" value="OEP"/>
    <property type="match status" value="2"/>
</dbReference>
<comment type="similarity">
    <text evidence="2">Belongs to the outer membrane factor (OMF) (TC 1.B.17) family.</text>
</comment>
<dbReference type="Gene3D" id="1.20.1600.10">
    <property type="entry name" value="Outer membrane efflux proteins (OEP)"/>
    <property type="match status" value="1"/>
</dbReference>
<evidence type="ECO:0000256" key="9">
    <source>
        <dbReference type="SAM" id="SignalP"/>
    </source>
</evidence>
<protein>
    <submittedName>
        <fullName evidence="10">TolC family outer membrane protein</fullName>
    </submittedName>
</protein>
<dbReference type="GO" id="GO:1990281">
    <property type="term" value="C:efflux pump complex"/>
    <property type="evidence" value="ECO:0007669"/>
    <property type="project" value="TreeGrafter"/>
</dbReference>
<evidence type="ECO:0000256" key="4">
    <source>
        <dbReference type="ARBA" id="ARBA00022452"/>
    </source>
</evidence>
<feature type="coiled-coil region" evidence="8">
    <location>
        <begin position="156"/>
        <end position="214"/>
    </location>
</feature>
<evidence type="ECO:0000256" key="5">
    <source>
        <dbReference type="ARBA" id="ARBA00022692"/>
    </source>
</evidence>
<evidence type="ECO:0000313" key="11">
    <source>
        <dbReference type="Proteomes" id="UP000609121"/>
    </source>
</evidence>
<dbReference type="GO" id="GO:0009279">
    <property type="term" value="C:cell outer membrane"/>
    <property type="evidence" value="ECO:0007669"/>
    <property type="project" value="UniProtKB-SubCell"/>
</dbReference>
<keyword evidence="8" id="KW-0175">Coiled coil</keyword>
<dbReference type="InterPro" id="IPR010130">
    <property type="entry name" value="T1SS_OMP_TolC"/>
</dbReference>
<dbReference type="PANTHER" id="PTHR30026">
    <property type="entry name" value="OUTER MEMBRANE PROTEIN TOLC"/>
    <property type="match status" value="1"/>
</dbReference>
<dbReference type="InterPro" id="IPR003423">
    <property type="entry name" value="OMP_efflux"/>
</dbReference>
<comment type="caution">
    <text evidence="10">The sequence shown here is derived from an EMBL/GenBank/DDBJ whole genome shotgun (WGS) entry which is preliminary data.</text>
</comment>
<dbReference type="NCBIfam" id="TIGR01844">
    <property type="entry name" value="type_I_sec_TolC"/>
    <property type="match status" value="1"/>
</dbReference>